<evidence type="ECO:0000256" key="1">
    <source>
        <dbReference type="SAM" id="MobiDB-lite"/>
    </source>
</evidence>
<keyword evidence="3" id="KW-1185">Reference proteome</keyword>
<reference evidence="2 3" key="1">
    <citation type="journal article" date="2013" name="Curr. Biol.">
        <title>The Genome of the Foraminiferan Reticulomyxa filosa.</title>
        <authorList>
            <person name="Glockner G."/>
            <person name="Hulsmann N."/>
            <person name="Schleicher M."/>
            <person name="Noegel A.A."/>
            <person name="Eichinger L."/>
            <person name="Gallinger C."/>
            <person name="Pawlowski J."/>
            <person name="Sierra R."/>
            <person name="Euteneuer U."/>
            <person name="Pillet L."/>
            <person name="Moustafa A."/>
            <person name="Platzer M."/>
            <person name="Groth M."/>
            <person name="Szafranski K."/>
            <person name="Schliwa M."/>
        </authorList>
    </citation>
    <scope>NUCLEOTIDE SEQUENCE [LARGE SCALE GENOMIC DNA]</scope>
</reference>
<feature type="region of interest" description="Disordered" evidence="1">
    <location>
        <begin position="223"/>
        <end position="275"/>
    </location>
</feature>
<proteinExistence type="predicted"/>
<gene>
    <name evidence="2" type="ORF">RFI_35568</name>
</gene>
<feature type="non-terminal residue" evidence="2">
    <location>
        <position position="275"/>
    </location>
</feature>
<feature type="compositionally biased region" description="Basic and acidic residues" evidence="1">
    <location>
        <begin position="239"/>
        <end position="251"/>
    </location>
</feature>
<dbReference type="Proteomes" id="UP000023152">
    <property type="component" value="Unassembled WGS sequence"/>
</dbReference>
<accession>X6LL85</accession>
<feature type="compositionally biased region" description="Acidic residues" evidence="1">
    <location>
        <begin position="223"/>
        <end position="232"/>
    </location>
</feature>
<protein>
    <submittedName>
        <fullName evidence="2">Uncharacterized protein</fullName>
    </submittedName>
</protein>
<evidence type="ECO:0000313" key="3">
    <source>
        <dbReference type="Proteomes" id="UP000023152"/>
    </source>
</evidence>
<sequence>MKDEVDENGETIVPDCPLCRGLLPGWECNGCSGCGLNSLEAADDFFKTRNYAAYKREQNKRKIARLLRENNHWNLVEKEAEENLIREKEYWVYMKEVGRKRLRLYQKKQWAIINNHHASAEDKKTAEENIDNSKTWEMGPSQYGPAPPTFEYATWLSRAKFETWDATWSDHPKGNFYREKRDEVQAKIFGDINRLREASSRRRAKVYENIDNVSDEDMIDDYAEETETDEETVERRRRNNEMRDTNEESSNRRTLMSSSSDREVIVDVTGDEPVV</sequence>
<dbReference type="AlphaFoldDB" id="X6LL85"/>
<name>X6LL85_RETFI</name>
<dbReference type="EMBL" id="ASPP01037211">
    <property type="protein sequence ID" value="ETO01872.1"/>
    <property type="molecule type" value="Genomic_DNA"/>
</dbReference>
<comment type="caution">
    <text evidence="2">The sequence shown here is derived from an EMBL/GenBank/DDBJ whole genome shotgun (WGS) entry which is preliminary data.</text>
</comment>
<organism evidence="2 3">
    <name type="scientific">Reticulomyxa filosa</name>
    <dbReference type="NCBI Taxonomy" id="46433"/>
    <lineage>
        <taxon>Eukaryota</taxon>
        <taxon>Sar</taxon>
        <taxon>Rhizaria</taxon>
        <taxon>Retaria</taxon>
        <taxon>Foraminifera</taxon>
        <taxon>Monothalamids</taxon>
        <taxon>Reticulomyxidae</taxon>
        <taxon>Reticulomyxa</taxon>
    </lineage>
</organism>
<evidence type="ECO:0000313" key="2">
    <source>
        <dbReference type="EMBL" id="ETO01872.1"/>
    </source>
</evidence>